<organism evidence="1 2">
    <name type="scientific">Jeotgalicoccus meleagridis</name>
    <dbReference type="NCBI Taxonomy" id="2759181"/>
    <lineage>
        <taxon>Bacteria</taxon>
        <taxon>Bacillati</taxon>
        <taxon>Bacillota</taxon>
        <taxon>Bacilli</taxon>
        <taxon>Bacillales</taxon>
        <taxon>Staphylococcaceae</taxon>
        <taxon>Jeotgalicoccus</taxon>
    </lineage>
</organism>
<proteinExistence type="predicted"/>
<gene>
    <name evidence="1" type="ORF">JEODO184_00250</name>
</gene>
<comment type="caution">
    <text evidence="1">The sequence shown here is derived from an EMBL/GenBank/DDBJ whole genome shotgun (WGS) entry which is preliminary data.</text>
</comment>
<dbReference type="RefSeq" id="WP_185124815.1">
    <property type="nucleotide sequence ID" value="NZ_CAJEWD010000003.1"/>
</dbReference>
<keyword evidence="2" id="KW-1185">Reference proteome</keyword>
<dbReference type="EMBL" id="CAJEWD010000003">
    <property type="protein sequence ID" value="CAD2071456.1"/>
    <property type="molecule type" value="Genomic_DNA"/>
</dbReference>
<protein>
    <submittedName>
        <fullName evidence="1">Uncharacterized protein</fullName>
    </submittedName>
</protein>
<sequence length="96" mass="11213">MEIKTVEREAIRDFEQQLDIKNVKYLTLCTEEDIVAYLVGVGAENDNEIEVYFEFQNDFNATVAKQLYDEFMKQDIKEEIVFSPSSEAEENFITSL</sequence>
<evidence type="ECO:0000313" key="2">
    <source>
        <dbReference type="Proteomes" id="UP000589351"/>
    </source>
</evidence>
<dbReference type="AlphaFoldDB" id="A0A6V7R283"/>
<evidence type="ECO:0000313" key="1">
    <source>
        <dbReference type="EMBL" id="CAD2071456.1"/>
    </source>
</evidence>
<dbReference type="Proteomes" id="UP000589351">
    <property type="component" value="Unassembled WGS sequence"/>
</dbReference>
<reference evidence="1 2" key="1">
    <citation type="submission" date="2020-07" db="EMBL/GenBank/DDBJ databases">
        <authorList>
            <person name="Criscuolo A."/>
        </authorList>
    </citation>
    <scope>NUCLEOTIDE SEQUENCE [LARGE SCALE GENOMIC DNA]</scope>
    <source>
        <strain evidence="1">CIP111649</strain>
    </source>
</reference>
<name>A0A6V7R283_9STAP</name>
<accession>A0A6V7R283</accession>